<dbReference type="InterPro" id="IPR002156">
    <property type="entry name" value="RNaseH_domain"/>
</dbReference>
<dbReference type="PANTHER" id="PTHR47074">
    <property type="entry name" value="BNAC02G40300D PROTEIN"/>
    <property type="match status" value="1"/>
</dbReference>
<dbReference type="InterPro" id="IPR044730">
    <property type="entry name" value="RNase_H-like_dom_plant"/>
</dbReference>
<comment type="caution">
    <text evidence="3">The sequence shown here is derived from an EMBL/GenBank/DDBJ whole genome shotgun (WGS) entry which is preliminary data.</text>
</comment>
<gene>
    <name evidence="3" type="ORF">F2Q69_00011741</name>
</gene>
<dbReference type="Pfam" id="PF13456">
    <property type="entry name" value="RVT_3"/>
    <property type="match status" value="1"/>
</dbReference>
<name>A0A8S9R6U5_BRACR</name>
<dbReference type="Proteomes" id="UP000712600">
    <property type="component" value="Unassembled WGS sequence"/>
</dbReference>
<dbReference type="InterPro" id="IPR036397">
    <property type="entry name" value="RNaseH_sf"/>
</dbReference>
<feature type="domain" description="Reverse transcriptase zinc-binding" evidence="2">
    <location>
        <begin position="40"/>
        <end position="109"/>
    </location>
</feature>
<evidence type="ECO:0000259" key="1">
    <source>
        <dbReference type="Pfam" id="PF13456"/>
    </source>
</evidence>
<dbReference type="InterPro" id="IPR026960">
    <property type="entry name" value="RVT-Znf"/>
</dbReference>
<accession>A0A8S9R6U5</accession>
<evidence type="ECO:0000313" key="4">
    <source>
        <dbReference type="Proteomes" id="UP000712600"/>
    </source>
</evidence>
<dbReference type="GO" id="GO:0004523">
    <property type="term" value="F:RNA-DNA hybrid ribonuclease activity"/>
    <property type="evidence" value="ECO:0007669"/>
    <property type="project" value="InterPro"/>
</dbReference>
<feature type="domain" description="RNase H type-1" evidence="1">
    <location>
        <begin position="225"/>
        <end position="339"/>
    </location>
</feature>
<evidence type="ECO:0008006" key="5">
    <source>
        <dbReference type="Google" id="ProtNLM"/>
    </source>
</evidence>
<sequence>MECQPGETDVHKRKCRSGRKLLELLRERQQPLHGGLPPIEKNLWKAIWKIRAPSKLKHFLWRVIAGAVPVKEHLNSRGLQLDSRCRMCPSGSESICHHLFLCPFAKEVWDHSGVQLPHNGFSSSSVFLNVYHLIFANGRGAPYVQNRVFPCVLWQIWKTRNALIFENMQESPSTVVAKALDDADEWFDVNFRVPQAQTVRDEAPQSSVSWYPPPAGSLKSNVGISWNRADRMCGASWIIRNHMGKALLHSRRAFSGVSSKLEAELQGFCWVLESLISTHHTNIIVESDCEMAREALLDPTRFPWFGDLLEKISHSIPSLYPCSLEHVESARNKVAEEIAVSVTRDHRRQSYVALGGSRWLLSRLESESRLAIVDIVPYEHSAVSRSDGKTEVLRSPEITVTRRLASTIVTPSRADHPMEENVTKRAKEATRSLSFTALSDQELQDGVGDGQIIGALSDMEIADQHDGEMMDCDVRDDDLLGLELKEMEGSGSRRASLKEAVRSADKATRTFDIVSC</sequence>
<dbReference type="EMBL" id="QGKX02000996">
    <property type="protein sequence ID" value="KAF3558685.1"/>
    <property type="molecule type" value="Genomic_DNA"/>
</dbReference>
<organism evidence="3 4">
    <name type="scientific">Brassica cretica</name>
    <name type="common">Mustard</name>
    <dbReference type="NCBI Taxonomy" id="69181"/>
    <lineage>
        <taxon>Eukaryota</taxon>
        <taxon>Viridiplantae</taxon>
        <taxon>Streptophyta</taxon>
        <taxon>Embryophyta</taxon>
        <taxon>Tracheophyta</taxon>
        <taxon>Spermatophyta</taxon>
        <taxon>Magnoliopsida</taxon>
        <taxon>eudicotyledons</taxon>
        <taxon>Gunneridae</taxon>
        <taxon>Pentapetalae</taxon>
        <taxon>rosids</taxon>
        <taxon>malvids</taxon>
        <taxon>Brassicales</taxon>
        <taxon>Brassicaceae</taxon>
        <taxon>Brassiceae</taxon>
        <taxon>Brassica</taxon>
    </lineage>
</organism>
<dbReference type="PANTHER" id="PTHR47074:SF53">
    <property type="entry name" value="REVERSE TRANSCRIPTASE-LIKE PROTEIN"/>
    <property type="match status" value="1"/>
</dbReference>
<dbReference type="GO" id="GO:0003676">
    <property type="term" value="F:nucleic acid binding"/>
    <property type="evidence" value="ECO:0007669"/>
    <property type="project" value="InterPro"/>
</dbReference>
<reference evidence="3" key="1">
    <citation type="submission" date="2019-12" db="EMBL/GenBank/DDBJ databases">
        <title>Genome sequencing and annotation of Brassica cretica.</title>
        <authorList>
            <person name="Studholme D.J."/>
            <person name="Sarris P."/>
        </authorList>
    </citation>
    <scope>NUCLEOTIDE SEQUENCE</scope>
    <source>
        <strain evidence="3">PFS-109/04</strain>
        <tissue evidence="3">Leaf</tissue>
    </source>
</reference>
<dbReference type="Pfam" id="PF13966">
    <property type="entry name" value="zf-RVT"/>
    <property type="match status" value="1"/>
</dbReference>
<dbReference type="Gene3D" id="3.30.420.10">
    <property type="entry name" value="Ribonuclease H-like superfamily/Ribonuclease H"/>
    <property type="match status" value="1"/>
</dbReference>
<evidence type="ECO:0000259" key="2">
    <source>
        <dbReference type="Pfam" id="PF13966"/>
    </source>
</evidence>
<dbReference type="CDD" id="cd06222">
    <property type="entry name" value="RNase_H_like"/>
    <property type="match status" value="1"/>
</dbReference>
<dbReference type="InterPro" id="IPR052929">
    <property type="entry name" value="RNase_H-like_EbsB-rel"/>
</dbReference>
<proteinExistence type="predicted"/>
<evidence type="ECO:0000313" key="3">
    <source>
        <dbReference type="EMBL" id="KAF3558685.1"/>
    </source>
</evidence>
<protein>
    <recommendedName>
        <fullName evidence="5">Reverse transcriptase zinc-binding domain-containing protein</fullName>
    </recommendedName>
</protein>
<dbReference type="AlphaFoldDB" id="A0A8S9R6U5"/>